<feature type="transmembrane region" description="Helical" evidence="4">
    <location>
        <begin position="327"/>
        <end position="349"/>
    </location>
</feature>
<keyword evidence="1" id="KW-0677">Repeat</keyword>
<dbReference type="SUPFAM" id="SSF55874">
    <property type="entry name" value="ATPase domain of HSP90 chaperone/DNA topoisomerase II/histidine kinase"/>
    <property type="match status" value="1"/>
</dbReference>
<keyword evidence="4" id="KW-0812">Transmembrane</keyword>
<dbReference type="Gene3D" id="1.25.40.10">
    <property type="entry name" value="Tetratricopeptide repeat domain"/>
    <property type="match status" value="2"/>
</dbReference>
<dbReference type="InterPro" id="IPR019734">
    <property type="entry name" value="TPR_rpt"/>
</dbReference>
<evidence type="ECO:0000256" key="4">
    <source>
        <dbReference type="SAM" id="Phobius"/>
    </source>
</evidence>
<dbReference type="Pfam" id="PF13181">
    <property type="entry name" value="TPR_8"/>
    <property type="match status" value="1"/>
</dbReference>
<dbReference type="Proteomes" id="UP000190888">
    <property type="component" value="Unassembled WGS sequence"/>
</dbReference>
<dbReference type="Pfam" id="PF13176">
    <property type="entry name" value="TPR_7"/>
    <property type="match status" value="1"/>
</dbReference>
<organism evidence="5 6">
    <name type="scientific">Sediminibacterium ginsengisoli</name>
    <dbReference type="NCBI Taxonomy" id="413434"/>
    <lineage>
        <taxon>Bacteria</taxon>
        <taxon>Pseudomonadati</taxon>
        <taxon>Bacteroidota</taxon>
        <taxon>Chitinophagia</taxon>
        <taxon>Chitinophagales</taxon>
        <taxon>Chitinophagaceae</taxon>
        <taxon>Sediminibacterium</taxon>
    </lineage>
</organism>
<dbReference type="STRING" id="413434.SAMN04488132_102412"/>
<gene>
    <name evidence="5" type="ORF">SAMN04488132_102412</name>
</gene>
<keyword evidence="4" id="KW-1133">Transmembrane helix</keyword>
<feature type="repeat" description="TPR" evidence="3">
    <location>
        <begin position="105"/>
        <end position="138"/>
    </location>
</feature>
<dbReference type="SMART" id="SM00028">
    <property type="entry name" value="TPR"/>
    <property type="match status" value="4"/>
</dbReference>
<keyword evidence="2 3" id="KW-0802">TPR repeat</keyword>
<proteinExistence type="predicted"/>
<reference evidence="5 6" key="1">
    <citation type="submission" date="2017-02" db="EMBL/GenBank/DDBJ databases">
        <authorList>
            <person name="Peterson S.W."/>
        </authorList>
    </citation>
    <scope>NUCLEOTIDE SEQUENCE [LARGE SCALE GENOMIC DNA]</scope>
    <source>
        <strain evidence="5 6">DSM 22335</strain>
    </source>
</reference>
<protein>
    <submittedName>
        <fullName evidence="5">TPR repeat-containing protein</fullName>
    </submittedName>
</protein>
<feature type="repeat" description="TPR" evidence="3">
    <location>
        <begin position="142"/>
        <end position="175"/>
    </location>
</feature>
<dbReference type="PROSITE" id="PS50005">
    <property type="entry name" value="TPR"/>
    <property type="match status" value="2"/>
</dbReference>
<dbReference type="AlphaFoldDB" id="A0A1T4LB90"/>
<evidence type="ECO:0000256" key="3">
    <source>
        <dbReference type="PROSITE-ProRule" id="PRU00339"/>
    </source>
</evidence>
<dbReference type="SUPFAM" id="SSF48452">
    <property type="entry name" value="TPR-like"/>
    <property type="match status" value="2"/>
</dbReference>
<evidence type="ECO:0000256" key="2">
    <source>
        <dbReference type="ARBA" id="ARBA00022803"/>
    </source>
</evidence>
<sequence>MKKVYFIVLIVSLYACREQRKPVPVRTEPDYEKADSLMSSNTDSAFYYYNKVATNSKDSLLIARAYNGMAIIQTDAGDYFGSQQSLLLSLKYLDETKEENQYCLLSDYNELGNTSLNLQNYDAAINYYNLALKFSKNQQLNRIALNNMGVAYYKKGEFKQAIEIYRSIIDSTRKNRKEYARVLSNMAKVLWLQNPDYRALPDFQTALRIRKAEKDDWGLNASYSHLADYYYKSYPDSALSYAGKMYDISRNLNSPDDELEALKKLIMLSRPERVKMYFERYRYLSDSVQAARNTAKNQFALIHFDVEKSKTDNLRLQKENAEKNTQLLMQSMIGSLIFLLFIAVIIVSYRKNKKRQERLKQESEIARREEKLRASKKVHDEIANGLYRIMAEVQHNNLEKEKLLDKIDALYEQSRDISYEWKREEPADFSETINGLLNAFSSEEQKVTSSGNEAALWAGVNNKVKQELLPVLQELMVNMQKHSGAGSVAIRFKKEHNILQIHYADDGKGLPENFRKKNGLTSTGNRIVELRGEFNFDIDSVKGLKIRINIPIN</sequence>
<dbReference type="PANTHER" id="PTHR45641:SF19">
    <property type="entry name" value="NEPHROCYSTIN-3"/>
    <property type="match status" value="1"/>
</dbReference>
<accession>A0A1T4LB90</accession>
<keyword evidence="4" id="KW-0472">Membrane</keyword>
<evidence type="ECO:0000313" key="6">
    <source>
        <dbReference type="Proteomes" id="UP000190888"/>
    </source>
</evidence>
<keyword evidence="6" id="KW-1185">Reference proteome</keyword>
<dbReference type="PANTHER" id="PTHR45641">
    <property type="entry name" value="TETRATRICOPEPTIDE REPEAT PROTEIN (AFU_ORTHOLOGUE AFUA_6G03870)"/>
    <property type="match status" value="1"/>
</dbReference>
<dbReference type="PROSITE" id="PS51257">
    <property type="entry name" value="PROKAR_LIPOPROTEIN"/>
    <property type="match status" value="1"/>
</dbReference>
<dbReference type="EMBL" id="FUWH01000002">
    <property type="protein sequence ID" value="SJZ52005.1"/>
    <property type="molecule type" value="Genomic_DNA"/>
</dbReference>
<dbReference type="Gene3D" id="3.30.565.10">
    <property type="entry name" value="Histidine kinase-like ATPase, C-terminal domain"/>
    <property type="match status" value="1"/>
</dbReference>
<dbReference type="InterPro" id="IPR011990">
    <property type="entry name" value="TPR-like_helical_dom_sf"/>
</dbReference>
<evidence type="ECO:0000256" key="1">
    <source>
        <dbReference type="ARBA" id="ARBA00022737"/>
    </source>
</evidence>
<name>A0A1T4LB90_9BACT</name>
<evidence type="ECO:0000313" key="5">
    <source>
        <dbReference type="EMBL" id="SJZ52005.1"/>
    </source>
</evidence>
<dbReference type="InterPro" id="IPR036890">
    <property type="entry name" value="HATPase_C_sf"/>
</dbReference>